<organism evidence="1 2">
    <name type="scientific">Dissostichus mawsoni</name>
    <name type="common">Antarctic cod</name>
    <dbReference type="NCBI Taxonomy" id="36200"/>
    <lineage>
        <taxon>Eukaryota</taxon>
        <taxon>Metazoa</taxon>
        <taxon>Chordata</taxon>
        <taxon>Craniata</taxon>
        <taxon>Vertebrata</taxon>
        <taxon>Euteleostomi</taxon>
        <taxon>Actinopterygii</taxon>
        <taxon>Neopterygii</taxon>
        <taxon>Teleostei</taxon>
        <taxon>Neoteleostei</taxon>
        <taxon>Acanthomorphata</taxon>
        <taxon>Eupercaria</taxon>
        <taxon>Perciformes</taxon>
        <taxon>Notothenioidei</taxon>
        <taxon>Nototheniidae</taxon>
        <taxon>Dissostichus</taxon>
    </lineage>
</organism>
<name>A0A7J5YF15_DISMA</name>
<accession>A0A7J5YF15</accession>
<evidence type="ECO:0000313" key="1">
    <source>
        <dbReference type="EMBL" id="KAF3848044.1"/>
    </source>
</evidence>
<dbReference type="Proteomes" id="UP000518266">
    <property type="component" value="Unassembled WGS sequence"/>
</dbReference>
<evidence type="ECO:0000313" key="2">
    <source>
        <dbReference type="Proteomes" id="UP000518266"/>
    </source>
</evidence>
<protein>
    <submittedName>
        <fullName evidence="1">Uncharacterized protein</fullName>
    </submittedName>
</protein>
<sequence>MLCWKLGEPRSGVALLADVVDAVLMVVVHKLAVPLGQAFGGLVTRKLSDSDRFFTCFCMRISAICRDPTTIFKSWLDSMEAITSFSSSASAKKMILRMALRHLCLTAGPAEELYTSYRTPNRVLIKHFASSGSSFINWARASLGEPPGMPQSAVVPPLPDGALCGLSAALLQHHIHREDALSGQAGHQLTAGRGGR</sequence>
<gene>
    <name evidence="1" type="ORF">F7725_021072</name>
</gene>
<dbReference type="EMBL" id="JAAKFY010000013">
    <property type="protein sequence ID" value="KAF3848044.1"/>
    <property type="molecule type" value="Genomic_DNA"/>
</dbReference>
<keyword evidence="2" id="KW-1185">Reference proteome</keyword>
<comment type="caution">
    <text evidence="1">The sequence shown here is derived from an EMBL/GenBank/DDBJ whole genome shotgun (WGS) entry which is preliminary data.</text>
</comment>
<dbReference type="AlphaFoldDB" id="A0A7J5YF15"/>
<reference evidence="1 2" key="1">
    <citation type="submission" date="2020-03" db="EMBL/GenBank/DDBJ databases">
        <title>Dissostichus mawsoni Genome sequencing and assembly.</title>
        <authorList>
            <person name="Park H."/>
        </authorList>
    </citation>
    <scope>NUCLEOTIDE SEQUENCE [LARGE SCALE GENOMIC DNA]</scope>
    <source>
        <strain evidence="1">DM0001</strain>
        <tissue evidence="1">Muscle</tissue>
    </source>
</reference>
<proteinExistence type="predicted"/>